<feature type="transmembrane region" description="Helical" evidence="4">
    <location>
        <begin position="105"/>
        <end position="126"/>
    </location>
</feature>
<dbReference type="Gene3D" id="3.40.50.1110">
    <property type="entry name" value="SGNH hydrolase"/>
    <property type="match status" value="1"/>
</dbReference>
<keyword evidence="6" id="KW-0378">Hydrolase</keyword>
<dbReference type="InterPro" id="IPR013830">
    <property type="entry name" value="SGNH_hydro"/>
</dbReference>
<keyword evidence="7" id="KW-1185">Reference proteome</keyword>
<evidence type="ECO:0000256" key="2">
    <source>
        <dbReference type="PIRSR" id="PIRSR637460-2"/>
    </source>
</evidence>
<dbReference type="GO" id="GO:0019433">
    <property type="term" value="P:triglyceride catabolic process"/>
    <property type="evidence" value="ECO:0007669"/>
    <property type="project" value="TreeGrafter"/>
</dbReference>
<sequence>MTVASCHSPRFSRRQLTPKAAPRLPTAQTLRSRSSTRRTTCPNRSPDHLSPGRSGRRKARTACSAGLFASGARITACARLVVPDVRGYVRGMTNKRIVSGFLPRIGAVALVASALLAGAVSAPALAQTDTARSAPAAASAAGYVALGDSFTSGQGAPPYVLDGTACLRSKRASYPIFTSLVSPFKLKSNNACSGASTAEIPLQLAGVSPSTALVTLTVGGIDAGSNIVLAACAPNPASDGCRGAIHNSVAQLSMLAPKLVGTYGLVAATLPQAKIAVLSYPRQFKPGFSPLGDVLNGATDALNLVIKGSVEAMGTPRIRFVDASQEFAGHGIGSRLPFFAFDALNPFALANFHPNALGNSLGYARALLNDGLLRR</sequence>
<dbReference type="InterPro" id="IPR037460">
    <property type="entry name" value="SEST-like"/>
</dbReference>
<evidence type="ECO:0000313" key="7">
    <source>
        <dbReference type="Proteomes" id="UP000298170"/>
    </source>
</evidence>
<keyword evidence="4" id="KW-0472">Membrane</keyword>
<feature type="region of interest" description="Disordered" evidence="3">
    <location>
        <begin position="1"/>
        <end position="57"/>
    </location>
</feature>
<evidence type="ECO:0000259" key="5">
    <source>
        <dbReference type="Pfam" id="PF13472"/>
    </source>
</evidence>
<dbReference type="EMBL" id="SOHJ01000011">
    <property type="protein sequence ID" value="TFD58757.1"/>
    <property type="molecule type" value="Genomic_DNA"/>
</dbReference>
<feature type="domain" description="SGNH hydrolase-type esterase" evidence="5">
    <location>
        <begin position="145"/>
        <end position="359"/>
    </location>
</feature>
<feature type="disulfide bond" evidence="2">
    <location>
        <begin position="166"/>
        <end position="192"/>
    </location>
</feature>
<dbReference type="InterPro" id="IPR036514">
    <property type="entry name" value="SGNH_hydro_sf"/>
</dbReference>
<reference evidence="6 7" key="1">
    <citation type="submission" date="2019-03" db="EMBL/GenBank/DDBJ databases">
        <title>Genomics of glacier-inhabiting Cryobacterium strains.</title>
        <authorList>
            <person name="Liu Q."/>
            <person name="Xin Y.-H."/>
        </authorList>
    </citation>
    <scope>NUCLEOTIDE SEQUENCE [LARGE SCALE GENOMIC DNA]</scope>
    <source>
        <strain evidence="6 7">Sr39</strain>
    </source>
</reference>
<keyword evidence="4" id="KW-0812">Transmembrane</keyword>
<proteinExistence type="predicted"/>
<feature type="active site" evidence="1">
    <location>
        <position position="353"/>
    </location>
</feature>
<dbReference type="OrthoDB" id="5503950at2"/>
<evidence type="ECO:0000256" key="3">
    <source>
        <dbReference type="SAM" id="MobiDB-lite"/>
    </source>
</evidence>
<dbReference type="SUPFAM" id="SSF52266">
    <property type="entry name" value="SGNH hydrolase"/>
    <property type="match status" value="1"/>
</dbReference>
<dbReference type="Pfam" id="PF13472">
    <property type="entry name" value="Lipase_GDSL_2"/>
    <property type="match status" value="1"/>
</dbReference>
<evidence type="ECO:0000256" key="4">
    <source>
        <dbReference type="SAM" id="Phobius"/>
    </source>
</evidence>
<name>A0A4R9ADV8_9MICO</name>
<keyword evidence="2" id="KW-1015">Disulfide bond</keyword>
<dbReference type="PANTHER" id="PTHR37981">
    <property type="entry name" value="LIPASE 2"/>
    <property type="match status" value="1"/>
</dbReference>
<dbReference type="Proteomes" id="UP000298170">
    <property type="component" value="Unassembled WGS sequence"/>
</dbReference>
<keyword evidence="4" id="KW-1133">Transmembrane helix</keyword>
<organism evidence="6 7">
    <name type="scientific">Cryobacterium suzukii</name>
    <dbReference type="NCBI Taxonomy" id="1259198"/>
    <lineage>
        <taxon>Bacteria</taxon>
        <taxon>Bacillati</taxon>
        <taxon>Actinomycetota</taxon>
        <taxon>Actinomycetes</taxon>
        <taxon>Micrococcales</taxon>
        <taxon>Microbacteriaceae</taxon>
        <taxon>Cryobacterium</taxon>
    </lineage>
</organism>
<dbReference type="PANTHER" id="PTHR37981:SF1">
    <property type="entry name" value="SGNH HYDROLASE-TYPE ESTERASE DOMAIN-CONTAINING PROTEIN"/>
    <property type="match status" value="1"/>
</dbReference>
<feature type="disulfide bond" evidence="2">
    <location>
        <begin position="232"/>
        <end position="241"/>
    </location>
</feature>
<accession>A0A4R9ADV8</accession>
<dbReference type="GO" id="GO:0004806">
    <property type="term" value="F:triacylglycerol lipase activity"/>
    <property type="evidence" value="ECO:0007669"/>
    <property type="project" value="TreeGrafter"/>
</dbReference>
<gene>
    <name evidence="6" type="ORF">E3T39_10240</name>
</gene>
<feature type="active site" description="Nucleophile" evidence="1">
    <location>
        <position position="149"/>
    </location>
</feature>
<comment type="caution">
    <text evidence="6">The sequence shown here is derived from an EMBL/GenBank/DDBJ whole genome shotgun (WGS) entry which is preliminary data.</text>
</comment>
<dbReference type="CDD" id="cd01823">
    <property type="entry name" value="SEST_like"/>
    <property type="match status" value="1"/>
</dbReference>
<protein>
    <submittedName>
        <fullName evidence="6">SGNH/GDSL hydrolase family protein</fullName>
    </submittedName>
</protein>
<feature type="compositionally biased region" description="Low complexity" evidence="3">
    <location>
        <begin position="31"/>
        <end position="40"/>
    </location>
</feature>
<evidence type="ECO:0000256" key="1">
    <source>
        <dbReference type="PIRSR" id="PIRSR637460-1"/>
    </source>
</evidence>
<evidence type="ECO:0000313" key="6">
    <source>
        <dbReference type="EMBL" id="TFD58757.1"/>
    </source>
</evidence>
<dbReference type="AlphaFoldDB" id="A0A4R9ADV8"/>